<evidence type="ECO:0000256" key="5">
    <source>
        <dbReference type="ARBA" id="ARBA00022777"/>
    </source>
</evidence>
<feature type="domain" description="FHA" evidence="11">
    <location>
        <begin position="54"/>
        <end position="114"/>
    </location>
</feature>
<evidence type="ECO:0000256" key="10">
    <source>
        <dbReference type="RuleBase" id="RU000304"/>
    </source>
</evidence>
<keyword evidence="4 9" id="KW-0547">Nucleotide-binding</keyword>
<evidence type="ECO:0000256" key="3">
    <source>
        <dbReference type="ARBA" id="ARBA00022679"/>
    </source>
</evidence>
<dbReference type="EC" id="2.7.11.1" evidence="1"/>
<dbReference type="Gene3D" id="3.30.200.20">
    <property type="entry name" value="Phosphorylase Kinase, domain 1"/>
    <property type="match status" value="1"/>
</dbReference>
<dbReference type="PROSITE" id="PS00108">
    <property type="entry name" value="PROTEIN_KINASE_ST"/>
    <property type="match status" value="1"/>
</dbReference>
<reference evidence="13" key="1">
    <citation type="submission" date="2023-10" db="EMBL/GenBank/DDBJ databases">
        <title>Genome assemblies of two species of porcelain crab, Petrolisthes cinctipes and Petrolisthes manimaculis (Anomura: Porcellanidae).</title>
        <authorList>
            <person name="Angst P."/>
        </authorList>
    </citation>
    <scope>NUCLEOTIDE SEQUENCE</scope>
    <source>
        <strain evidence="13">PB745_01</strain>
        <tissue evidence="13">Gill</tissue>
    </source>
</reference>
<comment type="catalytic activity">
    <reaction evidence="8">
        <text>L-seryl-[protein] + ATP = O-phospho-L-seryl-[protein] + ADP + H(+)</text>
        <dbReference type="Rhea" id="RHEA:17989"/>
        <dbReference type="Rhea" id="RHEA-COMP:9863"/>
        <dbReference type="Rhea" id="RHEA-COMP:11604"/>
        <dbReference type="ChEBI" id="CHEBI:15378"/>
        <dbReference type="ChEBI" id="CHEBI:29999"/>
        <dbReference type="ChEBI" id="CHEBI:30616"/>
        <dbReference type="ChEBI" id="CHEBI:83421"/>
        <dbReference type="ChEBI" id="CHEBI:456216"/>
        <dbReference type="EC" id="2.7.11.1"/>
    </reaction>
</comment>
<dbReference type="Gene3D" id="1.10.510.10">
    <property type="entry name" value="Transferase(Phosphotransferase) domain 1"/>
    <property type="match status" value="1"/>
</dbReference>
<dbReference type="SMART" id="SM00240">
    <property type="entry name" value="FHA"/>
    <property type="match status" value="1"/>
</dbReference>
<dbReference type="InterPro" id="IPR000253">
    <property type="entry name" value="FHA_dom"/>
</dbReference>
<evidence type="ECO:0000259" key="11">
    <source>
        <dbReference type="PROSITE" id="PS50006"/>
    </source>
</evidence>
<keyword evidence="3" id="KW-0808">Transferase</keyword>
<dbReference type="EMBL" id="JAWQEG010000747">
    <property type="protein sequence ID" value="KAK3885961.1"/>
    <property type="molecule type" value="Genomic_DNA"/>
</dbReference>
<feature type="binding site" evidence="9">
    <location>
        <position position="188"/>
    </location>
    <ligand>
        <name>ATP</name>
        <dbReference type="ChEBI" id="CHEBI:30616"/>
    </ligand>
</feature>
<dbReference type="SUPFAM" id="SSF49879">
    <property type="entry name" value="SMAD/FHA domain"/>
    <property type="match status" value="1"/>
</dbReference>
<evidence type="ECO:0000256" key="4">
    <source>
        <dbReference type="ARBA" id="ARBA00022741"/>
    </source>
</evidence>
<dbReference type="Pfam" id="PF00069">
    <property type="entry name" value="Pkinase"/>
    <property type="match status" value="1"/>
</dbReference>
<dbReference type="AlphaFoldDB" id="A0AAE1G6I8"/>
<dbReference type="InterPro" id="IPR000719">
    <property type="entry name" value="Prot_kinase_dom"/>
</dbReference>
<keyword evidence="14" id="KW-1185">Reference proteome</keyword>
<dbReference type="PROSITE" id="PS50006">
    <property type="entry name" value="FHA_DOMAIN"/>
    <property type="match status" value="1"/>
</dbReference>
<comment type="caution">
    <text evidence="13">The sequence shown here is derived from an EMBL/GenBank/DDBJ whole genome shotgun (WGS) entry which is preliminary data.</text>
</comment>
<keyword evidence="6 9" id="KW-0067">ATP-binding</keyword>
<evidence type="ECO:0000256" key="7">
    <source>
        <dbReference type="ARBA" id="ARBA00047899"/>
    </source>
</evidence>
<dbReference type="FunFam" id="3.30.200.20:FF:000003">
    <property type="entry name" value="Non-specific serine/threonine protein kinase"/>
    <property type="match status" value="1"/>
</dbReference>
<evidence type="ECO:0000313" key="13">
    <source>
        <dbReference type="EMBL" id="KAK3885961.1"/>
    </source>
</evidence>
<name>A0AAE1G6I8_PETCI</name>
<evidence type="ECO:0000256" key="9">
    <source>
        <dbReference type="PROSITE-ProRule" id="PRU10141"/>
    </source>
</evidence>
<gene>
    <name evidence="13" type="ORF">Pcinc_009864</name>
</gene>
<dbReference type="CDD" id="cd05117">
    <property type="entry name" value="STKc_CAMK"/>
    <property type="match status" value="1"/>
</dbReference>
<dbReference type="FunFam" id="1.10.510.10:FF:000571">
    <property type="entry name" value="Maternal embryonic leucine zipper kinase"/>
    <property type="match status" value="1"/>
</dbReference>
<evidence type="ECO:0000259" key="12">
    <source>
        <dbReference type="PROSITE" id="PS50011"/>
    </source>
</evidence>
<dbReference type="GO" id="GO:0004674">
    <property type="term" value="F:protein serine/threonine kinase activity"/>
    <property type="evidence" value="ECO:0007669"/>
    <property type="project" value="UniProtKB-KW"/>
</dbReference>
<evidence type="ECO:0000256" key="1">
    <source>
        <dbReference type="ARBA" id="ARBA00012513"/>
    </source>
</evidence>
<dbReference type="SMART" id="SM00220">
    <property type="entry name" value="S_TKc"/>
    <property type="match status" value="1"/>
</dbReference>
<proteinExistence type="inferred from homology"/>
<dbReference type="GO" id="GO:0005524">
    <property type="term" value="F:ATP binding"/>
    <property type="evidence" value="ECO:0007669"/>
    <property type="project" value="UniProtKB-UniRule"/>
</dbReference>
<keyword evidence="2 10" id="KW-0723">Serine/threonine-protein kinase</keyword>
<accession>A0AAE1G6I8</accession>
<evidence type="ECO:0000256" key="8">
    <source>
        <dbReference type="ARBA" id="ARBA00048679"/>
    </source>
</evidence>
<dbReference type="InterPro" id="IPR008984">
    <property type="entry name" value="SMAD_FHA_dom_sf"/>
</dbReference>
<protein>
    <recommendedName>
        <fullName evidence="1">non-specific serine/threonine protein kinase</fullName>
        <ecNumber evidence="1">2.7.11.1</ecNumber>
    </recommendedName>
</protein>
<dbReference type="SUPFAM" id="SSF56112">
    <property type="entry name" value="Protein kinase-like (PK-like)"/>
    <property type="match status" value="1"/>
</dbReference>
<evidence type="ECO:0000256" key="6">
    <source>
        <dbReference type="ARBA" id="ARBA00022840"/>
    </source>
</evidence>
<sequence>MENITTSQASTQGLRETQEIPNLEVPDIDLEGVWGRLFSVRENVSVCNLVKSTYTFGRGRADYRFSEENFDNKILPAISKLHFRISREWQDDLDPVVVIEDLSCNGTFINNINLGKGKKKLLINNDEVALASPNTKVFVFHNCFQNDSNDYPLEVTEKYTMTKKLGQGNFGEVRLAYRQGTLERCAVKILQKKGSKLKLNNVQQISNEIELLRSVDHPFIIRLMDVMDTPEKIYIVMEAAGGGELFDRLVDNGRLPEATAKFYFYQLALAIQYLHSKKITHRDIKPENILLATDEENTCIKLTDFGLSKLAADTSQMNTFCGTISYIAPELLDNEALSYTKKVDLWSLGVVLFVSLCCYAPFDAEDMKVRYLIRNAIYSFHGKVWKEVSDEAKDLISKLMVSEPTKRLDVEETLKHPWLQDEDLQKKVLDILIEDPLSPSKKRSLEENGVENVDLVNAKTPKIQVGITEKM</sequence>
<organism evidence="13 14">
    <name type="scientific">Petrolisthes cinctipes</name>
    <name type="common">Flat porcelain crab</name>
    <dbReference type="NCBI Taxonomy" id="88211"/>
    <lineage>
        <taxon>Eukaryota</taxon>
        <taxon>Metazoa</taxon>
        <taxon>Ecdysozoa</taxon>
        <taxon>Arthropoda</taxon>
        <taxon>Crustacea</taxon>
        <taxon>Multicrustacea</taxon>
        <taxon>Malacostraca</taxon>
        <taxon>Eumalacostraca</taxon>
        <taxon>Eucarida</taxon>
        <taxon>Decapoda</taxon>
        <taxon>Pleocyemata</taxon>
        <taxon>Anomura</taxon>
        <taxon>Galatheoidea</taxon>
        <taxon>Porcellanidae</taxon>
        <taxon>Petrolisthes</taxon>
    </lineage>
</organism>
<dbReference type="Proteomes" id="UP001286313">
    <property type="component" value="Unassembled WGS sequence"/>
</dbReference>
<keyword evidence="5" id="KW-0418">Kinase</keyword>
<comment type="catalytic activity">
    <reaction evidence="7">
        <text>L-threonyl-[protein] + ATP = O-phospho-L-threonyl-[protein] + ADP + H(+)</text>
        <dbReference type="Rhea" id="RHEA:46608"/>
        <dbReference type="Rhea" id="RHEA-COMP:11060"/>
        <dbReference type="Rhea" id="RHEA-COMP:11605"/>
        <dbReference type="ChEBI" id="CHEBI:15378"/>
        <dbReference type="ChEBI" id="CHEBI:30013"/>
        <dbReference type="ChEBI" id="CHEBI:30616"/>
        <dbReference type="ChEBI" id="CHEBI:61977"/>
        <dbReference type="ChEBI" id="CHEBI:456216"/>
        <dbReference type="EC" id="2.7.11.1"/>
    </reaction>
</comment>
<comment type="similarity">
    <text evidence="10">Belongs to the protein kinase superfamily.</text>
</comment>
<dbReference type="PROSITE" id="PS50011">
    <property type="entry name" value="PROTEIN_KINASE_DOM"/>
    <property type="match status" value="1"/>
</dbReference>
<evidence type="ECO:0000313" key="14">
    <source>
        <dbReference type="Proteomes" id="UP001286313"/>
    </source>
</evidence>
<dbReference type="InterPro" id="IPR008271">
    <property type="entry name" value="Ser/Thr_kinase_AS"/>
</dbReference>
<evidence type="ECO:0000256" key="2">
    <source>
        <dbReference type="ARBA" id="ARBA00022527"/>
    </source>
</evidence>
<dbReference type="InterPro" id="IPR017441">
    <property type="entry name" value="Protein_kinase_ATP_BS"/>
</dbReference>
<dbReference type="PROSITE" id="PS00107">
    <property type="entry name" value="PROTEIN_KINASE_ATP"/>
    <property type="match status" value="1"/>
</dbReference>
<dbReference type="PANTHER" id="PTHR24347">
    <property type="entry name" value="SERINE/THREONINE-PROTEIN KINASE"/>
    <property type="match status" value="1"/>
</dbReference>
<dbReference type="CDD" id="cd22666">
    <property type="entry name" value="FHA_CHK2"/>
    <property type="match status" value="1"/>
</dbReference>
<dbReference type="Pfam" id="PF00498">
    <property type="entry name" value="FHA"/>
    <property type="match status" value="1"/>
</dbReference>
<dbReference type="Gene3D" id="2.60.200.20">
    <property type="match status" value="1"/>
</dbReference>
<dbReference type="InterPro" id="IPR011009">
    <property type="entry name" value="Kinase-like_dom_sf"/>
</dbReference>
<feature type="domain" description="Protein kinase" evidence="12">
    <location>
        <begin position="159"/>
        <end position="419"/>
    </location>
</feature>